<evidence type="ECO:0000256" key="1">
    <source>
        <dbReference type="ARBA" id="ARBA00022553"/>
    </source>
</evidence>
<dbReference type="Pfam" id="PF00196">
    <property type="entry name" value="GerE"/>
    <property type="match status" value="1"/>
</dbReference>
<evidence type="ECO:0000256" key="2">
    <source>
        <dbReference type="ARBA" id="ARBA00023012"/>
    </source>
</evidence>
<dbReference type="Pfam" id="PF00072">
    <property type="entry name" value="Response_reg"/>
    <property type="match status" value="1"/>
</dbReference>
<dbReference type="PANTHER" id="PTHR44591:SF25">
    <property type="entry name" value="CHEMOTAXIS TWO-COMPONENT RESPONSE REGULATOR"/>
    <property type="match status" value="1"/>
</dbReference>
<dbReference type="PANTHER" id="PTHR44591">
    <property type="entry name" value="STRESS RESPONSE REGULATOR PROTEIN 1"/>
    <property type="match status" value="1"/>
</dbReference>
<dbReference type="InterPro" id="IPR036388">
    <property type="entry name" value="WH-like_DNA-bd_sf"/>
</dbReference>
<dbReference type="SUPFAM" id="SSF52172">
    <property type="entry name" value="CheY-like"/>
    <property type="match status" value="1"/>
</dbReference>
<protein>
    <submittedName>
        <fullName evidence="8">Transcriptional regulatory protein FixJ</fullName>
    </submittedName>
</protein>
<dbReference type="GO" id="GO:0003677">
    <property type="term" value="F:DNA binding"/>
    <property type="evidence" value="ECO:0007669"/>
    <property type="project" value="UniProtKB-KW"/>
</dbReference>
<dbReference type="InterPro" id="IPR016032">
    <property type="entry name" value="Sig_transdc_resp-reg_C-effctor"/>
</dbReference>
<reference evidence="8" key="1">
    <citation type="submission" date="2020-05" db="EMBL/GenBank/DDBJ databases">
        <title>Complete genome sequence of Bradyrhizobium diazoefficiens XF2 isolated from soybean nodule.</title>
        <authorList>
            <person name="Noda R."/>
            <person name="Kakizaki K."/>
            <person name="Minamisawa K."/>
        </authorList>
    </citation>
    <scope>NUCLEOTIDE SEQUENCE</scope>
    <source>
        <strain evidence="8">XF2</strain>
    </source>
</reference>
<evidence type="ECO:0000256" key="6">
    <source>
        <dbReference type="PROSITE-ProRule" id="PRU00169"/>
    </source>
</evidence>
<dbReference type="InterPro" id="IPR050595">
    <property type="entry name" value="Bact_response_regulator"/>
</dbReference>
<dbReference type="InterPro" id="IPR011006">
    <property type="entry name" value="CheY-like_superfamily"/>
</dbReference>
<dbReference type="EMBL" id="AP023092">
    <property type="protein sequence ID" value="BCE33592.1"/>
    <property type="molecule type" value="Genomic_DNA"/>
</dbReference>
<feature type="domain" description="Response regulatory" evidence="7">
    <location>
        <begin position="6"/>
        <end position="120"/>
    </location>
</feature>
<dbReference type="SMART" id="SM00448">
    <property type="entry name" value="REC"/>
    <property type="match status" value="1"/>
</dbReference>
<dbReference type="AlphaFoldDB" id="A0A809Y002"/>
<dbReference type="PROSITE" id="PS50110">
    <property type="entry name" value="RESPONSE_REGULATORY"/>
    <property type="match status" value="1"/>
</dbReference>
<name>A0A809Y002_9BRAD</name>
<dbReference type="InterPro" id="IPR001789">
    <property type="entry name" value="Sig_transdc_resp-reg_receiver"/>
</dbReference>
<dbReference type="Gene3D" id="3.40.50.2300">
    <property type="match status" value="1"/>
</dbReference>
<evidence type="ECO:0000256" key="5">
    <source>
        <dbReference type="ARBA" id="ARBA00023163"/>
    </source>
</evidence>
<dbReference type="InterPro" id="IPR000792">
    <property type="entry name" value="Tscrpt_reg_LuxR_C"/>
</dbReference>
<dbReference type="SUPFAM" id="SSF46894">
    <property type="entry name" value="C-terminal effector domain of the bipartite response regulators"/>
    <property type="match status" value="1"/>
</dbReference>
<dbReference type="Gene3D" id="1.10.10.10">
    <property type="entry name" value="Winged helix-like DNA-binding domain superfamily/Winged helix DNA-binding domain"/>
    <property type="match status" value="1"/>
</dbReference>
<evidence type="ECO:0000256" key="3">
    <source>
        <dbReference type="ARBA" id="ARBA00023015"/>
    </source>
</evidence>
<proteinExistence type="predicted"/>
<keyword evidence="5" id="KW-0804">Transcription</keyword>
<evidence type="ECO:0000259" key="7">
    <source>
        <dbReference type="PROSITE" id="PS50110"/>
    </source>
</evidence>
<feature type="modified residue" description="4-aspartylphosphate" evidence="6">
    <location>
        <position position="55"/>
    </location>
</feature>
<keyword evidence="2" id="KW-0902">Two-component regulatory system</keyword>
<dbReference type="GO" id="GO:0000160">
    <property type="term" value="P:phosphorelay signal transduction system"/>
    <property type="evidence" value="ECO:0007669"/>
    <property type="project" value="UniProtKB-KW"/>
</dbReference>
<gene>
    <name evidence="8" type="primary">fixJ_2</name>
    <name evidence="8" type="ORF">XF2B_73610</name>
</gene>
<evidence type="ECO:0000256" key="4">
    <source>
        <dbReference type="ARBA" id="ARBA00023125"/>
    </source>
</evidence>
<dbReference type="FunFam" id="3.40.50.2300:FF:000018">
    <property type="entry name" value="DNA-binding transcriptional regulator NtrC"/>
    <property type="match status" value="1"/>
</dbReference>
<accession>A0A809Y002</accession>
<dbReference type="GO" id="GO:0006355">
    <property type="term" value="P:regulation of DNA-templated transcription"/>
    <property type="evidence" value="ECO:0007669"/>
    <property type="project" value="InterPro"/>
</dbReference>
<keyword evidence="4" id="KW-0238">DNA-binding</keyword>
<keyword evidence="3" id="KW-0805">Transcription regulation</keyword>
<evidence type="ECO:0000313" key="8">
    <source>
        <dbReference type="EMBL" id="BCE33592.1"/>
    </source>
</evidence>
<sequence length="177" mass="18883">MAAERFIYIIDDDPAIRRSLERLLDAVGFQVASYATPKAFLDVAGSLLGGCVLLDLRMPEMDGFEVYARLRLINPDLPVIVVTAQGDVQTAVRAMKAGAVDFIEKPYSDDALIAAIESALKTSAAEGRADDIATAAALINTLSPRERQVLEALVAGQPNKVIAFGLGELAPQIRTVA</sequence>
<organism evidence="8">
    <name type="scientific">Bradyrhizobium diazoefficiens</name>
    <dbReference type="NCBI Taxonomy" id="1355477"/>
    <lineage>
        <taxon>Bacteria</taxon>
        <taxon>Pseudomonadati</taxon>
        <taxon>Pseudomonadota</taxon>
        <taxon>Alphaproteobacteria</taxon>
        <taxon>Hyphomicrobiales</taxon>
        <taxon>Nitrobacteraceae</taxon>
        <taxon>Bradyrhizobium</taxon>
    </lineage>
</organism>
<keyword evidence="1 6" id="KW-0597">Phosphoprotein</keyword>